<accession>A0A8J2KGM7</accession>
<name>A0A8J2KGM7_9HEXA</name>
<comment type="caution">
    <text evidence="2">The sequence shown here is derived from an EMBL/GenBank/DDBJ whole genome shotgun (WGS) entry which is preliminary data.</text>
</comment>
<keyword evidence="3" id="KW-1185">Reference proteome</keyword>
<gene>
    <name evidence="2" type="ORF">AFUS01_LOCUS14570</name>
</gene>
<dbReference type="Proteomes" id="UP000708208">
    <property type="component" value="Unassembled WGS sequence"/>
</dbReference>
<proteinExistence type="predicted"/>
<evidence type="ECO:0000313" key="3">
    <source>
        <dbReference type="Proteomes" id="UP000708208"/>
    </source>
</evidence>
<evidence type="ECO:0000313" key="2">
    <source>
        <dbReference type="EMBL" id="CAG7725620.1"/>
    </source>
</evidence>
<feature type="region of interest" description="Disordered" evidence="1">
    <location>
        <begin position="19"/>
        <end position="59"/>
    </location>
</feature>
<sequence>MGRHGRWLERERRQLGKHKKLEQRWLGQRGRSVRSRRSDQRGFHGQDGCELGQQEPSQS</sequence>
<dbReference type="AlphaFoldDB" id="A0A8J2KGM7"/>
<feature type="non-terminal residue" evidence="2">
    <location>
        <position position="59"/>
    </location>
</feature>
<reference evidence="2" key="1">
    <citation type="submission" date="2021-06" db="EMBL/GenBank/DDBJ databases">
        <authorList>
            <person name="Hodson N. C."/>
            <person name="Mongue J. A."/>
            <person name="Jaron S. K."/>
        </authorList>
    </citation>
    <scope>NUCLEOTIDE SEQUENCE</scope>
</reference>
<organism evidence="2 3">
    <name type="scientific">Allacma fusca</name>
    <dbReference type="NCBI Taxonomy" id="39272"/>
    <lineage>
        <taxon>Eukaryota</taxon>
        <taxon>Metazoa</taxon>
        <taxon>Ecdysozoa</taxon>
        <taxon>Arthropoda</taxon>
        <taxon>Hexapoda</taxon>
        <taxon>Collembola</taxon>
        <taxon>Symphypleona</taxon>
        <taxon>Sminthuridae</taxon>
        <taxon>Allacma</taxon>
    </lineage>
</organism>
<protein>
    <submittedName>
        <fullName evidence="2">Uncharacterized protein</fullName>
    </submittedName>
</protein>
<evidence type="ECO:0000256" key="1">
    <source>
        <dbReference type="SAM" id="MobiDB-lite"/>
    </source>
</evidence>
<dbReference type="EMBL" id="CAJVCH010124445">
    <property type="protein sequence ID" value="CAG7725620.1"/>
    <property type="molecule type" value="Genomic_DNA"/>
</dbReference>